<evidence type="ECO:0000256" key="1">
    <source>
        <dbReference type="SAM" id="MobiDB-lite"/>
    </source>
</evidence>
<feature type="non-terminal residue" evidence="2">
    <location>
        <position position="1"/>
    </location>
</feature>
<sequence>LAEGLAAYAAEHADLEVAYRTKAEGKWLDTRRRVQLVLADLARSGFPETYVKDGEAVIVDMGDELAAEEMYSGEQDEHPEEEDDNGLIGGDSN</sequence>
<reference evidence="2 3" key="1">
    <citation type="journal article" date="2016" name="Mol. Biol. Evol.">
        <title>Comparative Genomics of Early-Diverging Mushroom-Forming Fungi Provides Insights into the Origins of Lignocellulose Decay Capabilities.</title>
        <authorList>
            <person name="Nagy L.G."/>
            <person name="Riley R."/>
            <person name="Tritt A."/>
            <person name="Adam C."/>
            <person name="Daum C."/>
            <person name="Floudas D."/>
            <person name="Sun H."/>
            <person name="Yadav J.S."/>
            <person name="Pangilinan J."/>
            <person name="Larsson K.H."/>
            <person name="Matsuura K."/>
            <person name="Barry K."/>
            <person name="Labutti K."/>
            <person name="Kuo R."/>
            <person name="Ohm R.A."/>
            <person name="Bhattacharya S.S."/>
            <person name="Shirouzu T."/>
            <person name="Yoshinaga Y."/>
            <person name="Martin F.M."/>
            <person name="Grigoriev I.V."/>
            <person name="Hibbett D.S."/>
        </authorList>
    </citation>
    <scope>NUCLEOTIDE SEQUENCE [LARGE SCALE GENOMIC DNA]</scope>
    <source>
        <strain evidence="2 3">CBS 109695</strain>
    </source>
</reference>
<evidence type="ECO:0000313" key="2">
    <source>
        <dbReference type="EMBL" id="KZP07010.1"/>
    </source>
</evidence>
<gene>
    <name evidence="2" type="ORF">FIBSPDRAFT_965990</name>
</gene>
<organism evidence="2 3">
    <name type="scientific">Athelia psychrophila</name>
    <dbReference type="NCBI Taxonomy" id="1759441"/>
    <lineage>
        <taxon>Eukaryota</taxon>
        <taxon>Fungi</taxon>
        <taxon>Dikarya</taxon>
        <taxon>Basidiomycota</taxon>
        <taxon>Agaricomycotina</taxon>
        <taxon>Agaricomycetes</taxon>
        <taxon>Agaricomycetidae</taxon>
        <taxon>Atheliales</taxon>
        <taxon>Atheliaceae</taxon>
        <taxon>Athelia</taxon>
    </lineage>
</organism>
<protein>
    <submittedName>
        <fullName evidence="2">Uncharacterized protein</fullName>
    </submittedName>
</protein>
<dbReference type="Proteomes" id="UP000076532">
    <property type="component" value="Unassembled WGS sequence"/>
</dbReference>
<proteinExistence type="predicted"/>
<accession>A0A167XAK7</accession>
<keyword evidence="3" id="KW-1185">Reference proteome</keyword>
<dbReference type="EMBL" id="KV417765">
    <property type="protein sequence ID" value="KZP07010.1"/>
    <property type="molecule type" value="Genomic_DNA"/>
</dbReference>
<dbReference type="AlphaFoldDB" id="A0A167XAK7"/>
<evidence type="ECO:0000313" key="3">
    <source>
        <dbReference type="Proteomes" id="UP000076532"/>
    </source>
</evidence>
<name>A0A167XAK7_9AGAM</name>
<dbReference type="OrthoDB" id="2974258at2759"/>
<feature type="region of interest" description="Disordered" evidence="1">
    <location>
        <begin position="70"/>
        <end position="93"/>
    </location>
</feature>